<dbReference type="SMART" id="SM00028">
    <property type="entry name" value="TPR"/>
    <property type="match status" value="2"/>
</dbReference>
<dbReference type="InterPro" id="IPR011990">
    <property type="entry name" value="TPR-like_helical_dom_sf"/>
</dbReference>
<organism evidence="3 4">
    <name type="scientific">Paramarasmius palmivorus</name>
    <dbReference type="NCBI Taxonomy" id="297713"/>
    <lineage>
        <taxon>Eukaryota</taxon>
        <taxon>Fungi</taxon>
        <taxon>Dikarya</taxon>
        <taxon>Basidiomycota</taxon>
        <taxon>Agaricomycotina</taxon>
        <taxon>Agaricomycetes</taxon>
        <taxon>Agaricomycetidae</taxon>
        <taxon>Agaricales</taxon>
        <taxon>Marasmiineae</taxon>
        <taxon>Marasmiaceae</taxon>
        <taxon>Paramarasmius</taxon>
    </lineage>
</organism>
<dbReference type="SUPFAM" id="SSF48452">
    <property type="entry name" value="TPR-like"/>
    <property type="match status" value="1"/>
</dbReference>
<evidence type="ECO:0000313" key="4">
    <source>
        <dbReference type="Proteomes" id="UP001383192"/>
    </source>
</evidence>
<dbReference type="Proteomes" id="UP001383192">
    <property type="component" value="Unassembled WGS sequence"/>
</dbReference>
<sequence>MSSAQALKEEADALFRQQDYQAALLKYHEAIKIDDKNPVLSANSALCALKLEYYLDVIYFATLAIKLDRTYVKAYTYLAKAQSAIHQYSESEKSWQNVTKALPLINLTPQEIALKHASEQGCAECRKHIRDVKAQVEGKLANTREYPVFRRVAALTEHMSEEEIDQPSRSHCHVARVTTIYLQVTKSIQALMHKPIWFFESECALTDLVKVVQHDARVAHNWDVLWPEKIYNMLETMNGFYDGWKDLKPDEHFRNSVQERIAQKVGLNRRALGVTVKCWIVHAMMLESPGSEKRAEYLRRAIEVIKWARSVISLGDVNDDILKPTFLLATQKLYLSALVLGANEKRNDVATHAQLLSDILQQANEVIEVANSISRDEHDEVHAVAYQDFPCGMAWAAKGYYYWEQAMIHRSSQPALQHYLRMASEHYLKASTYFPEDDEYHDVSGRR</sequence>
<reference evidence="3 4" key="1">
    <citation type="submission" date="2024-01" db="EMBL/GenBank/DDBJ databases">
        <title>A draft genome for a cacao thread blight-causing isolate of Paramarasmius palmivorus.</title>
        <authorList>
            <person name="Baruah I.K."/>
            <person name="Bukari Y."/>
            <person name="Amoako-Attah I."/>
            <person name="Meinhardt L.W."/>
            <person name="Bailey B.A."/>
            <person name="Cohen S.P."/>
        </authorList>
    </citation>
    <scope>NUCLEOTIDE SEQUENCE [LARGE SCALE GENOMIC DNA]</scope>
    <source>
        <strain evidence="3 4">GH-12</strain>
    </source>
</reference>
<dbReference type="Gene3D" id="1.25.40.10">
    <property type="entry name" value="Tetratricopeptide repeat domain"/>
    <property type="match status" value="1"/>
</dbReference>
<keyword evidence="1 2" id="KW-0802">TPR repeat</keyword>
<proteinExistence type="predicted"/>
<dbReference type="PANTHER" id="PTHR46423">
    <property type="entry name" value="RNA POLYMERASE II-ASSOCIATED PROTEIN 3"/>
    <property type="match status" value="1"/>
</dbReference>
<accession>A0AAW0D464</accession>
<evidence type="ECO:0000256" key="1">
    <source>
        <dbReference type="ARBA" id="ARBA00022803"/>
    </source>
</evidence>
<dbReference type="AlphaFoldDB" id="A0AAW0D464"/>
<dbReference type="InterPro" id="IPR051966">
    <property type="entry name" value="RPAP3"/>
</dbReference>
<dbReference type="InterPro" id="IPR019734">
    <property type="entry name" value="TPR_rpt"/>
</dbReference>
<dbReference type="PROSITE" id="PS50005">
    <property type="entry name" value="TPR"/>
    <property type="match status" value="1"/>
</dbReference>
<keyword evidence="4" id="KW-1185">Reference proteome</keyword>
<protein>
    <recommendedName>
        <fullName evidence="5">TPR-like protein</fullName>
    </recommendedName>
</protein>
<evidence type="ECO:0000313" key="3">
    <source>
        <dbReference type="EMBL" id="KAK7046026.1"/>
    </source>
</evidence>
<feature type="repeat" description="TPR" evidence="2">
    <location>
        <begin position="4"/>
        <end position="37"/>
    </location>
</feature>
<name>A0AAW0D464_9AGAR</name>
<comment type="caution">
    <text evidence="3">The sequence shown here is derived from an EMBL/GenBank/DDBJ whole genome shotgun (WGS) entry which is preliminary data.</text>
</comment>
<dbReference type="PANTHER" id="PTHR46423:SF1">
    <property type="entry name" value="RNA POLYMERASE II-ASSOCIATED PROTEIN 3"/>
    <property type="match status" value="1"/>
</dbReference>
<dbReference type="EMBL" id="JAYKXP010000022">
    <property type="protein sequence ID" value="KAK7046026.1"/>
    <property type="molecule type" value="Genomic_DNA"/>
</dbReference>
<gene>
    <name evidence="3" type="ORF">VNI00_007021</name>
</gene>
<evidence type="ECO:0008006" key="5">
    <source>
        <dbReference type="Google" id="ProtNLM"/>
    </source>
</evidence>
<evidence type="ECO:0000256" key="2">
    <source>
        <dbReference type="PROSITE-ProRule" id="PRU00339"/>
    </source>
</evidence>
<dbReference type="GO" id="GO:0101031">
    <property type="term" value="C:protein folding chaperone complex"/>
    <property type="evidence" value="ECO:0007669"/>
    <property type="project" value="TreeGrafter"/>
</dbReference>